<protein>
    <submittedName>
        <fullName evidence="3">Uncharacterized protein</fullName>
    </submittedName>
</protein>
<organism evidence="3 4">
    <name type="scientific">Synchytrium endobioticum</name>
    <dbReference type="NCBI Taxonomy" id="286115"/>
    <lineage>
        <taxon>Eukaryota</taxon>
        <taxon>Fungi</taxon>
        <taxon>Fungi incertae sedis</taxon>
        <taxon>Chytridiomycota</taxon>
        <taxon>Chytridiomycota incertae sedis</taxon>
        <taxon>Chytridiomycetes</taxon>
        <taxon>Synchytriales</taxon>
        <taxon>Synchytriaceae</taxon>
        <taxon>Synchytrium</taxon>
    </lineage>
</organism>
<evidence type="ECO:0000256" key="1">
    <source>
        <dbReference type="SAM" id="MobiDB-lite"/>
    </source>
</evidence>
<evidence type="ECO:0000313" key="3">
    <source>
        <dbReference type="EMBL" id="TPX45770.1"/>
    </source>
</evidence>
<feature type="compositionally biased region" description="Basic and acidic residues" evidence="1">
    <location>
        <begin position="481"/>
        <end position="499"/>
    </location>
</feature>
<keyword evidence="2" id="KW-0732">Signal</keyword>
<dbReference type="AlphaFoldDB" id="A0A507D3F8"/>
<name>A0A507D3F8_9FUNG</name>
<dbReference type="VEuPathDB" id="FungiDB:SeMB42_g05248"/>
<feature type="region of interest" description="Disordered" evidence="1">
    <location>
        <begin position="456"/>
        <end position="499"/>
    </location>
</feature>
<feature type="compositionally biased region" description="Acidic residues" evidence="1">
    <location>
        <begin position="471"/>
        <end position="480"/>
    </location>
</feature>
<accession>A0A507D3F8</accession>
<dbReference type="EMBL" id="QEAM01000129">
    <property type="protein sequence ID" value="TPX45770.1"/>
    <property type="molecule type" value="Genomic_DNA"/>
</dbReference>
<evidence type="ECO:0000313" key="4">
    <source>
        <dbReference type="Proteomes" id="UP000320475"/>
    </source>
</evidence>
<feature type="region of interest" description="Disordered" evidence="1">
    <location>
        <begin position="524"/>
        <end position="559"/>
    </location>
</feature>
<proteinExistence type="predicted"/>
<dbReference type="VEuPathDB" id="FungiDB:SeMB42_g00868"/>
<evidence type="ECO:0000256" key="2">
    <source>
        <dbReference type="SAM" id="SignalP"/>
    </source>
</evidence>
<sequence>MLIIFVIYLMPQIFANDGRKTMKAMSAGLKQKRLAKARNTRDAEIEMIVDTREDLLGMTTNKALTKIMEFVPMTSLGLAELCEEPSSEMPKERLEYLMEYNAYQYETVRSIYVKMTNFLWRNHAAAHPTREAGPSRLLEIRSKALEELMDRYLTLEDRYADFLGVVAPHRLPILGVDNSEYVWDSQNFRINIQRYREQTRRAQSLLRFNLHCVHELSPAVHSLSEIMKIADLPLKFTENIPGVPKPGMPITYLRLVEAYSSYRLDVCSYQLKKEAPYDLAQVNQNIQYWQNMLGIYQQAIANRSLCPKVHQLAATLCDRLRTQRTITIRDIERIERTQEVSTAAIMKRVVSKYELDKLCNYVPRKSPLSLTELRNGPTFDMSAQAWQASVEYNALMYEKARKRCARLRNFLNQAWTDSEFRDELQAKLESIEEMMCFHRKRQVALAKKSRMIVPHSDTTGIDAGPSSVDPMDIDDVDNDDTGGHEEHSGESSRAHDDSIIVRSGDQEVFDQGDEFIQTHHMPHHSCTLHGVGPSHAREAVSGSIASPADSFSHPPSGANIDRVEVSRQARGTIRVTNFADLISGGS</sequence>
<feature type="signal peptide" evidence="2">
    <location>
        <begin position="1"/>
        <end position="15"/>
    </location>
</feature>
<comment type="caution">
    <text evidence="3">The sequence shown here is derived from an EMBL/GenBank/DDBJ whole genome shotgun (WGS) entry which is preliminary data.</text>
</comment>
<gene>
    <name evidence="3" type="ORF">SeLEV6574_g03659</name>
</gene>
<reference evidence="3 4" key="1">
    <citation type="journal article" date="2019" name="Sci. Rep.">
        <title>Comparative genomics of chytrid fungi reveal insights into the obligate biotrophic and pathogenic lifestyle of Synchytrium endobioticum.</title>
        <authorList>
            <person name="van de Vossenberg B.T.L.H."/>
            <person name="Warris S."/>
            <person name="Nguyen H.D.T."/>
            <person name="van Gent-Pelzer M.P.E."/>
            <person name="Joly D.L."/>
            <person name="van de Geest H.C."/>
            <person name="Bonants P.J.M."/>
            <person name="Smith D.S."/>
            <person name="Levesque C.A."/>
            <person name="van der Lee T.A.J."/>
        </authorList>
    </citation>
    <scope>NUCLEOTIDE SEQUENCE [LARGE SCALE GENOMIC DNA]</scope>
    <source>
        <strain evidence="3 4">LEV6574</strain>
    </source>
</reference>
<dbReference type="Proteomes" id="UP000320475">
    <property type="component" value="Unassembled WGS sequence"/>
</dbReference>
<feature type="chain" id="PRO_5021213008" evidence="2">
    <location>
        <begin position="16"/>
        <end position="586"/>
    </location>
</feature>